<evidence type="ECO:0000256" key="3">
    <source>
        <dbReference type="ARBA" id="ARBA00022692"/>
    </source>
</evidence>
<evidence type="ECO:0000256" key="1">
    <source>
        <dbReference type="ARBA" id="ARBA00004651"/>
    </source>
</evidence>
<feature type="transmembrane region" description="Helical" evidence="6">
    <location>
        <begin position="487"/>
        <end position="510"/>
    </location>
</feature>
<dbReference type="EMBL" id="BDUF01000007">
    <property type="protein sequence ID" value="GAX88659.1"/>
    <property type="molecule type" value="Genomic_DNA"/>
</dbReference>
<feature type="transmembrane region" description="Helical" evidence="6">
    <location>
        <begin position="88"/>
        <end position="108"/>
    </location>
</feature>
<dbReference type="InterPro" id="IPR024923">
    <property type="entry name" value="PG_synth_SpoVB"/>
</dbReference>
<feature type="transmembrane region" description="Helical" evidence="6">
    <location>
        <begin position="362"/>
        <end position="384"/>
    </location>
</feature>
<keyword evidence="5 6" id="KW-0472">Membrane</keyword>
<dbReference type="Proteomes" id="UP000217785">
    <property type="component" value="Unassembled WGS sequence"/>
</dbReference>
<evidence type="ECO:0000256" key="6">
    <source>
        <dbReference type="SAM" id="Phobius"/>
    </source>
</evidence>
<feature type="transmembrane region" description="Helical" evidence="6">
    <location>
        <begin position="120"/>
        <end position="140"/>
    </location>
</feature>
<name>A0A292YIG6_9BACL</name>
<organism evidence="7 8">
    <name type="scientific">Effusibacillus lacus</name>
    <dbReference type="NCBI Taxonomy" id="1348429"/>
    <lineage>
        <taxon>Bacteria</taxon>
        <taxon>Bacillati</taxon>
        <taxon>Bacillota</taxon>
        <taxon>Bacilli</taxon>
        <taxon>Bacillales</taxon>
        <taxon>Alicyclobacillaceae</taxon>
        <taxon>Effusibacillus</taxon>
    </lineage>
</organism>
<accession>A0A292YIG6</accession>
<dbReference type="Pfam" id="PF01943">
    <property type="entry name" value="Polysacc_synt"/>
    <property type="match status" value="1"/>
</dbReference>
<dbReference type="CDD" id="cd13124">
    <property type="entry name" value="MATE_SpoVB_like"/>
    <property type="match status" value="1"/>
</dbReference>
<keyword evidence="4 6" id="KW-1133">Transmembrane helix</keyword>
<dbReference type="PIRSF" id="PIRSF038958">
    <property type="entry name" value="PG_synth_SpoVB"/>
    <property type="match status" value="1"/>
</dbReference>
<feature type="transmembrane region" description="Helical" evidence="6">
    <location>
        <begin position="327"/>
        <end position="350"/>
    </location>
</feature>
<reference evidence="8" key="1">
    <citation type="submission" date="2017-07" db="EMBL/GenBank/DDBJ databases">
        <title>Draft genome sequence of Effusibacillus lacus strain skLN1.</title>
        <authorList>
            <person name="Watanabe M."/>
            <person name="Kojima H."/>
            <person name="Fukui M."/>
        </authorList>
    </citation>
    <scope>NUCLEOTIDE SEQUENCE [LARGE SCALE GENOMIC DNA]</scope>
    <source>
        <strain evidence="8">skLN1</strain>
    </source>
</reference>
<evidence type="ECO:0000256" key="2">
    <source>
        <dbReference type="ARBA" id="ARBA00022475"/>
    </source>
</evidence>
<feature type="transmembrane region" description="Helical" evidence="6">
    <location>
        <begin position="12"/>
        <end position="36"/>
    </location>
</feature>
<comment type="subcellular location">
    <subcellularLocation>
        <location evidence="1">Cell membrane</location>
        <topology evidence="1">Multi-pass membrane protein</topology>
    </subcellularLocation>
</comment>
<dbReference type="PANTHER" id="PTHR30250">
    <property type="entry name" value="PST FAMILY PREDICTED COLANIC ACID TRANSPORTER"/>
    <property type="match status" value="1"/>
</dbReference>
<dbReference type="InterPro" id="IPR002797">
    <property type="entry name" value="Polysacc_synth"/>
</dbReference>
<evidence type="ECO:0000256" key="5">
    <source>
        <dbReference type="ARBA" id="ARBA00023136"/>
    </source>
</evidence>
<evidence type="ECO:0000313" key="8">
    <source>
        <dbReference type="Proteomes" id="UP000217785"/>
    </source>
</evidence>
<evidence type="ECO:0000313" key="7">
    <source>
        <dbReference type="EMBL" id="GAX88659.1"/>
    </source>
</evidence>
<feature type="transmembrane region" description="Helical" evidence="6">
    <location>
        <begin position="291"/>
        <end position="315"/>
    </location>
</feature>
<comment type="caution">
    <text evidence="7">The sequence shown here is derived from an EMBL/GenBank/DDBJ whole genome shotgun (WGS) entry which is preliminary data.</text>
</comment>
<dbReference type="PANTHER" id="PTHR30250:SF21">
    <property type="entry name" value="LIPID II FLIPPASE MURJ"/>
    <property type="match status" value="1"/>
</dbReference>
<dbReference type="AlphaFoldDB" id="A0A292YIG6"/>
<keyword evidence="8" id="KW-1185">Reference proteome</keyword>
<dbReference type="RefSeq" id="WP_096180360.1">
    <property type="nucleotide sequence ID" value="NZ_BDUF01000007.1"/>
</dbReference>
<gene>
    <name evidence="7" type="ORF">EFBL_0271</name>
</gene>
<feature type="transmembrane region" description="Helical" evidence="6">
    <location>
        <begin position="237"/>
        <end position="254"/>
    </location>
</feature>
<dbReference type="OrthoDB" id="9775950at2"/>
<feature type="transmembrane region" description="Helical" evidence="6">
    <location>
        <begin position="421"/>
        <end position="440"/>
    </location>
</feature>
<dbReference type="InterPro" id="IPR050833">
    <property type="entry name" value="Poly_Biosynth_Transport"/>
</dbReference>
<keyword evidence="3 6" id="KW-0812">Transmembrane</keyword>
<dbReference type="GO" id="GO:0005886">
    <property type="term" value="C:plasma membrane"/>
    <property type="evidence" value="ECO:0007669"/>
    <property type="project" value="UniProtKB-SubCell"/>
</dbReference>
<feature type="transmembrane region" description="Helical" evidence="6">
    <location>
        <begin position="161"/>
        <end position="180"/>
    </location>
</feature>
<sequence length="540" mass="58729">MSERNLFLRGALVLAVAGILSKIMGSVYTIFLQNIIGDRGMGLFQMAYPIYSTLLILSTAGFPVAVSKFVAEHIAMGDYRGAKKVFRAASVLLFFSGIACFLLLWWGADWFAQVVGDPDSVFAIKAIAPALLIVPVMASIRGYFQGWQQMEPTAVSQVAEQFIRVGTIISVSWMLLQWGYGEEWAAAGAAFGAVTGAFVSLAILAGYVWRKRQLFRHDARMPNRVPVEPNKQIVRKLFYYAIPVSLGALVVPLMNNVDVITVGNLLKQSGYSQERATELFGLLSGRAFKLMMLPATIATAIAAALMPAIASALAVRDIRTACDRMELAMRMTVLIALPSSIGLLLLARPIDIMLFKDDSGTATIMAISFATLFSSVQLTTSAILQGMGYVYLPVRNLLVGGGCKFGFNLLLVPVWGIEGAAISTVLSFFVSALLNMWDIYRRSGIVFDLRLLVWRPFVASFLMGIASYVVLREGLPVFLESELSERLAFACFTLTAIGVAGLVYGLALLASGSLTKDDIRSVPRVGPQLAHFLVRVGLIR</sequence>
<protein>
    <submittedName>
        <fullName evidence="7">Uncharacterized protein</fullName>
    </submittedName>
</protein>
<feature type="transmembrane region" description="Helical" evidence="6">
    <location>
        <begin position="396"/>
        <end position="415"/>
    </location>
</feature>
<feature type="transmembrane region" description="Helical" evidence="6">
    <location>
        <begin position="48"/>
        <end position="67"/>
    </location>
</feature>
<evidence type="ECO:0000256" key="4">
    <source>
        <dbReference type="ARBA" id="ARBA00022989"/>
    </source>
</evidence>
<feature type="transmembrane region" description="Helical" evidence="6">
    <location>
        <begin position="186"/>
        <end position="209"/>
    </location>
</feature>
<keyword evidence="2" id="KW-1003">Cell membrane</keyword>
<feature type="transmembrane region" description="Helical" evidence="6">
    <location>
        <begin position="452"/>
        <end position="471"/>
    </location>
</feature>
<proteinExistence type="predicted"/>